<evidence type="ECO:0008006" key="4">
    <source>
        <dbReference type="Google" id="ProtNLM"/>
    </source>
</evidence>
<accession>A0A238U6C5</accession>
<dbReference type="RefSeq" id="WP_095069913.1">
    <property type="nucleotide sequence ID" value="NZ_LT899436.1"/>
</dbReference>
<proteinExistence type="predicted"/>
<name>A0A238U6C5_9FLAO</name>
<organism evidence="2 3">
    <name type="scientific">Tenacibaculum jejuense</name>
    <dbReference type="NCBI Taxonomy" id="584609"/>
    <lineage>
        <taxon>Bacteria</taxon>
        <taxon>Pseudomonadati</taxon>
        <taxon>Bacteroidota</taxon>
        <taxon>Flavobacteriia</taxon>
        <taxon>Flavobacteriales</taxon>
        <taxon>Flavobacteriaceae</taxon>
        <taxon>Tenacibaculum</taxon>
    </lineage>
</organism>
<keyword evidence="1" id="KW-0732">Signal</keyword>
<evidence type="ECO:0000313" key="2">
    <source>
        <dbReference type="EMBL" id="SNR14733.1"/>
    </source>
</evidence>
<dbReference type="Proteomes" id="UP000215214">
    <property type="component" value="Chromosome TJEJU"/>
</dbReference>
<dbReference type="OrthoDB" id="1438245at2"/>
<evidence type="ECO:0000313" key="3">
    <source>
        <dbReference type="Proteomes" id="UP000215214"/>
    </source>
</evidence>
<feature type="chain" id="PRO_5012014488" description="Lipoprotein" evidence="1">
    <location>
        <begin position="20"/>
        <end position="172"/>
    </location>
</feature>
<evidence type="ECO:0000256" key="1">
    <source>
        <dbReference type="SAM" id="SignalP"/>
    </source>
</evidence>
<keyword evidence="3" id="KW-1185">Reference proteome</keyword>
<dbReference type="AlphaFoldDB" id="A0A238U6C5"/>
<gene>
    <name evidence="2" type="ORF">TJEJU_0972</name>
</gene>
<reference evidence="2 3" key="1">
    <citation type="submission" date="2017-07" db="EMBL/GenBank/DDBJ databases">
        <authorList>
            <person name="Sun Z.S."/>
            <person name="Albrecht U."/>
            <person name="Echele G."/>
            <person name="Lee C.C."/>
        </authorList>
    </citation>
    <scope>NUCLEOTIDE SEQUENCE [LARGE SCALE GENOMIC DNA]</scope>
    <source>
        <strain evidence="3">type strain: KCTC 22618</strain>
    </source>
</reference>
<dbReference type="KEGG" id="tje:TJEJU_0972"/>
<protein>
    <recommendedName>
        <fullName evidence="4">Lipoprotein</fullName>
    </recommendedName>
</protein>
<feature type="signal peptide" evidence="1">
    <location>
        <begin position="1"/>
        <end position="19"/>
    </location>
</feature>
<sequence>MKRILIFILLINLTFSVFATGQETDLLIIENDTIFLKMFPLEKLELKKRPFNNTRATAPSTGCWRGYRAIWRIIDNKLYLEKIIRCYSDSKKGELNITELFDNNGIDFKENNGMIFAEWVMEDFYKMDFSIAKFYKDKLYLYDGWSLKKKKREKFLKLKIENGIIRLNKLKE</sequence>
<dbReference type="EMBL" id="LT899436">
    <property type="protein sequence ID" value="SNR14733.1"/>
    <property type="molecule type" value="Genomic_DNA"/>
</dbReference>